<dbReference type="Pfam" id="PF13404">
    <property type="entry name" value="HTH_AsnC-type"/>
    <property type="match status" value="1"/>
</dbReference>
<dbReference type="PANTHER" id="PTHR30154">
    <property type="entry name" value="LEUCINE-RESPONSIVE REGULATORY PROTEIN"/>
    <property type="match status" value="1"/>
</dbReference>
<sequence length="162" mass="17602">MKDTFEHLLDEIGWNILGALQQNARIPYAELGRIVGLSTPAVTERVRKMEDAGIIVGYRAQIDPVKVGLPILAFVNVKVGGENLTRFMELAGEHPEVLECHRVTGADSFLIKIAVADVGHLERLLDALMPYVATTTQMVLSTALAWGNIVRAGEATEPAGRT</sequence>
<dbReference type="SUPFAM" id="SSF46785">
    <property type="entry name" value="Winged helix' DNA-binding domain"/>
    <property type="match status" value="1"/>
</dbReference>
<dbReference type="InterPro" id="IPR000485">
    <property type="entry name" value="AsnC-type_HTH_dom"/>
</dbReference>
<dbReference type="InterPro" id="IPR011991">
    <property type="entry name" value="ArsR-like_HTH"/>
</dbReference>
<gene>
    <name evidence="5" type="ordered locus">Acid345_0634</name>
</gene>
<dbReference type="AlphaFoldDB" id="Q1IU11"/>
<evidence type="ECO:0000256" key="2">
    <source>
        <dbReference type="ARBA" id="ARBA00023125"/>
    </source>
</evidence>
<dbReference type="Gene3D" id="1.10.10.10">
    <property type="entry name" value="Winged helix-like DNA-binding domain superfamily/Winged helix DNA-binding domain"/>
    <property type="match status" value="1"/>
</dbReference>
<dbReference type="InterPro" id="IPR036390">
    <property type="entry name" value="WH_DNA-bd_sf"/>
</dbReference>
<dbReference type="OrthoDB" id="34294at2"/>
<dbReference type="GO" id="GO:0043200">
    <property type="term" value="P:response to amino acid"/>
    <property type="evidence" value="ECO:0007669"/>
    <property type="project" value="TreeGrafter"/>
</dbReference>
<dbReference type="EnsemblBacteria" id="ABF39639">
    <property type="protein sequence ID" value="ABF39639"/>
    <property type="gene ID" value="Acid345_0634"/>
</dbReference>
<dbReference type="GO" id="GO:0006355">
    <property type="term" value="P:regulation of DNA-templated transcription"/>
    <property type="evidence" value="ECO:0007669"/>
    <property type="project" value="UniProtKB-ARBA"/>
</dbReference>
<dbReference type="InterPro" id="IPR019887">
    <property type="entry name" value="Tscrpt_reg_AsnC/Lrp_C"/>
</dbReference>
<dbReference type="Pfam" id="PF01037">
    <property type="entry name" value="AsnC_trans_reg"/>
    <property type="match status" value="1"/>
</dbReference>
<evidence type="ECO:0000259" key="4">
    <source>
        <dbReference type="PROSITE" id="PS50956"/>
    </source>
</evidence>
<dbReference type="GO" id="GO:0043565">
    <property type="term" value="F:sequence-specific DNA binding"/>
    <property type="evidence" value="ECO:0007669"/>
    <property type="project" value="InterPro"/>
</dbReference>
<protein>
    <submittedName>
        <fullName evidence="5">Transcriptional regulator, AsnC family</fullName>
    </submittedName>
</protein>
<dbReference type="GO" id="GO:0005829">
    <property type="term" value="C:cytosol"/>
    <property type="evidence" value="ECO:0007669"/>
    <property type="project" value="TreeGrafter"/>
</dbReference>
<dbReference type="STRING" id="204669.Acid345_0634"/>
<dbReference type="SMART" id="SM00344">
    <property type="entry name" value="HTH_ASNC"/>
    <property type="match status" value="1"/>
</dbReference>
<reference evidence="5 6" key="1">
    <citation type="journal article" date="2009" name="Appl. Environ. Microbiol.">
        <title>Three genomes from the phylum Acidobacteria provide insight into the lifestyles of these microorganisms in soils.</title>
        <authorList>
            <person name="Ward N.L."/>
            <person name="Challacombe J.F."/>
            <person name="Janssen P.H."/>
            <person name="Henrissat B."/>
            <person name="Coutinho P.M."/>
            <person name="Wu M."/>
            <person name="Xie G."/>
            <person name="Haft D.H."/>
            <person name="Sait M."/>
            <person name="Badger J."/>
            <person name="Barabote R.D."/>
            <person name="Bradley B."/>
            <person name="Brettin T.S."/>
            <person name="Brinkac L.M."/>
            <person name="Bruce D."/>
            <person name="Creasy T."/>
            <person name="Daugherty S.C."/>
            <person name="Davidsen T.M."/>
            <person name="DeBoy R.T."/>
            <person name="Detter J.C."/>
            <person name="Dodson R.J."/>
            <person name="Durkin A.S."/>
            <person name="Ganapathy A."/>
            <person name="Gwinn-Giglio M."/>
            <person name="Han C.S."/>
            <person name="Khouri H."/>
            <person name="Kiss H."/>
            <person name="Kothari S.P."/>
            <person name="Madupu R."/>
            <person name="Nelson K.E."/>
            <person name="Nelson W.C."/>
            <person name="Paulsen I."/>
            <person name="Penn K."/>
            <person name="Ren Q."/>
            <person name="Rosovitz M.J."/>
            <person name="Selengut J.D."/>
            <person name="Shrivastava S."/>
            <person name="Sullivan S.A."/>
            <person name="Tapia R."/>
            <person name="Thompson L.S."/>
            <person name="Watkins K.L."/>
            <person name="Yang Q."/>
            <person name="Yu C."/>
            <person name="Zafar N."/>
            <person name="Zhou L."/>
            <person name="Kuske C.R."/>
        </authorList>
    </citation>
    <scope>NUCLEOTIDE SEQUENCE [LARGE SCALE GENOMIC DNA]</scope>
    <source>
        <strain evidence="5 6">Ellin345</strain>
    </source>
</reference>
<dbReference type="Gene3D" id="3.30.70.920">
    <property type="match status" value="1"/>
</dbReference>
<accession>Q1IU11</accession>
<dbReference type="PRINTS" id="PR00033">
    <property type="entry name" value="HTHASNC"/>
</dbReference>
<dbReference type="eggNOG" id="COG1522">
    <property type="taxonomic scope" value="Bacteria"/>
</dbReference>
<evidence type="ECO:0000313" key="6">
    <source>
        <dbReference type="Proteomes" id="UP000002432"/>
    </source>
</evidence>
<feature type="domain" description="HTH asnC-type" evidence="4">
    <location>
        <begin position="9"/>
        <end position="70"/>
    </location>
</feature>
<dbReference type="InterPro" id="IPR019888">
    <property type="entry name" value="Tscrpt_reg_AsnC-like"/>
</dbReference>
<dbReference type="HOGENOM" id="CLU_091233_3_0_0"/>
<keyword evidence="1" id="KW-0805">Transcription regulation</keyword>
<dbReference type="Proteomes" id="UP000002432">
    <property type="component" value="Chromosome"/>
</dbReference>
<dbReference type="InterPro" id="IPR019885">
    <property type="entry name" value="Tscrpt_reg_HTH_AsnC-type_CS"/>
</dbReference>
<dbReference type="KEGG" id="aba:Acid345_0634"/>
<dbReference type="PROSITE" id="PS50956">
    <property type="entry name" value="HTH_ASNC_2"/>
    <property type="match status" value="1"/>
</dbReference>
<proteinExistence type="predicted"/>
<dbReference type="InterPro" id="IPR036388">
    <property type="entry name" value="WH-like_DNA-bd_sf"/>
</dbReference>
<dbReference type="SUPFAM" id="SSF54909">
    <property type="entry name" value="Dimeric alpha+beta barrel"/>
    <property type="match status" value="1"/>
</dbReference>
<evidence type="ECO:0000313" key="5">
    <source>
        <dbReference type="EMBL" id="ABF39639.1"/>
    </source>
</evidence>
<dbReference type="PROSITE" id="PS00519">
    <property type="entry name" value="HTH_ASNC_1"/>
    <property type="match status" value="1"/>
</dbReference>
<dbReference type="EMBL" id="CP000360">
    <property type="protein sequence ID" value="ABF39639.1"/>
    <property type="molecule type" value="Genomic_DNA"/>
</dbReference>
<evidence type="ECO:0000256" key="3">
    <source>
        <dbReference type="ARBA" id="ARBA00023163"/>
    </source>
</evidence>
<dbReference type="RefSeq" id="WP_011521441.1">
    <property type="nucleotide sequence ID" value="NC_008009.1"/>
</dbReference>
<name>Q1IU11_KORVE</name>
<organism evidence="5 6">
    <name type="scientific">Koribacter versatilis (strain Ellin345)</name>
    <dbReference type="NCBI Taxonomy" id="204669"/>
    <lineage>
        <taxon>Bacteria</taxon>
        <taxon>Pseudomonadati</taxon>
        <taxon>Acidobacteriota</taxon>
        <taxon>Terriglobia</taxon>
        <taxon>Terriglobales</taxon>
        <taxon>Candidatus Korobacteraceae</taxon>
        <taxon>Candidatus Korobacter</taxon>
    </lineage>
</organism>
<dbReference type="InterPro" id="IPR011008">
    <property type="entry name" value="Dimeric_a/b-barrel"/>
</dbReference>
<keyword evidence="6" id="KW-1185">Reference proteome</keyword>
<dbReference type="PANTHER" id="PTHR30154:SF53">
    <property type="entry name" value="HTH-TYPE TRANSCRIPTIONAL REGULATOR LRPC"/>
    <property type="match status" value="1"/>
</dbReference>
<evidence type="ECO:0000256" key="1">
    <source>
        <dbReference type="ARBA" id="ARBA00023015"/>
    </source>
</evidence>
<keyword evidence="3" id="KW-0804">Transcription</keyword>
<keyword evidence="2" id="KW-0238">DNA-binding</keyword>
<dbReference type="CDD" id="cd00090">
    <property type="entry name" value="HTH_ARSR"/>
    <property type="match status" value="1"/>
</dbReference>